<dbReference type="Proteomes" id="UP001221150">
    <property type="component" value="Unassembled WGS sequence"/>
</dbReference>
<gene>
    <name evidence="1" type="ORF">P3H78_31465</name>
</gene>
<evidence type="ECO:0000313" key="2">
    <source>
        <dbReference type="Proteomes" id="UP001221150"/>
    </source>
</evidence>
<organism evidence="1 2">
    <name type="scientific">Streptomyces tropicalis</name>
    <dbReference type="NCBI Taxonomy" id="3034234"/>
    <lineage>
        <taxon>Bacteria</taxon>
        <taxon>Bacillati</taxon>
        <taxon>Actinomycetota</taxon>
        <taxon>Actinomycetes</taxon>
        <taxon>Kitasatosporales</taxon>
        <taxon>Streptomycetaceae</taxon>
        <taxon>Streptomyces</taxon>
    </lineage>
</organism>
<name>A0ABT6AEH5_9ACTN</name>
<dbReference type="EMBL" id="JARJBB010000038">
    <property type="protein sequence ID" value="MDF3303053.1"/>
    <property type="molecule type" value="Genomic_DNA"/>
</dbReference>
<keyword evidence="2" id="KW-1185">Reference proteome</keyword>
<reference evidence="1 2" key="1">
    <citation type="submission" date="2023-03" db="EMBL/GenBank/DDBJ databases">
        <title>Draft genome sequence of Streptomyces sp. K1PA1 isolated from peat swamp forest in Thailand.</title>
        <authorList>
            <person name="Klaysubun C."/>
            <person name="Duangmal K."/>
        </authorList>
    </citation>
    <scope>NUCLEOTIDE SEQUENCE [LARGE SCALE GENOMIC DNA]</scope>
    <source>
        <strain evidence="1 2">K1PA1</strain>
    </source>
</reference>
<accession>A0ABT6AEH5</accession>
<protein>
    <submittedName>
        <fullName evidence="1">Uncharacterized protein</fullName>
    </submittedName>
</protein>
<evidence type="ECO:0000313" key="1">
    <source>
        <dbReference type="EMBL" id="MDF3303053.1"/>
    </source>
</evidence>
<comment type="caution">
    <text evidence="1">The sequence shown here is derived from an EMBL/GenBank/DDBJ whole genome shotgun (WGS) entry which is preliminary data.</text>
</comment>
<sequence>MYEKPDLDTPLADLRTNITAWQASLERHLSEERKGQGIAFDVQLIEDRDDIAAKIVQDFTAIDTEMSKRRVIDSAAPAAWSIDRLTDAELAAAKADWPELALFNDATPRLAADVLGIHMVRDMARQAVRNAPTVLDSRTK</sequence>
<proteinExistence type="predicted"/>
<dbReference type="RefSeq" id="WP_276112599.1">
    <property type="nucleotide sequence ID" value="NZ_JARJBB010000038.1"/>
</dbReference>